<evidence type="ECO:0000256" key="2">
    <source>
        <dbReference type="ARBA" id="ARBA00022728"/>
    </source>
</evidence>
<evidence type="ECO:0000256" key="5">
    <source>
        <dbReference type="SAM" id="MobiDB-lite"/>
    </source>
</evidence>
<dbReference type="InterPro" id="IPR047575">
    <property type="entry name" value="Sm"/>
</dbReference>
<protein>
    <submittedName>
        <fullName evidence="7">Small nuclear ribonucleoprotein F</fullName>
    </submittedName>
</protein>
<feature type="domain" description="Sm" evidence="6">
    <location>
        <begin position="67"/>
        <end position="139"/>
    </location>
</feature>
<keyword evidence="8" id="KW-1185">Reference proteome</keyword>
<dbReference type="GO" id="GO:0005685">
    <property type="term" value="C:U1 snRNP"/>
    <property type="evidence" value="ECO:0007669"/>
    <property type="project" value="TreeGrafter"/>
</dbReference>
<feature type="region of interest" description="Disordered" evidence="5">
    <location>
        <begin position="1"/>
        <end position="40"/>
    </location>
</feature>
<organism evidence="7 8">
    <name type="scientific">Hanseniaspora opuntiae</name>
    <dbReference type="NCBI Taxonomy" id="211096"/>
    <lineage>
        <taxon>Eukaryota</taxon>
        <taxon>Fungi</taxon>
        <taxon>Dikarya</taxon>
        <taxon>Ascomycota</taxon>
        <taxon>Saccharomycotina</taxon>
        <taxon>Saccharomycetes</taxon>
        <taxon>Saccharomycodales</taxon>
        <taxon>Saccharomycodaceae</taxon>
        <taxon>Hanseniaspora</taxon>
    </lineage>
</organism>
<comment type="caution">
    <text evidence="7">The sequence shown here is derived from an EMBL/GenBank/DDBJ whole genome shotgun (WGS) entry which is preliminary data.</text>
</comment>
<dbReference type="InterPro" id="IPR010920">
    <property type="entry name" value="LSM_dom_sf"/>
</dbReference>
<evidence type="ECO:0000259" key="6">
    <source>
        <dbReference type="PROSITE" id="PS52002"/>
    </source>
</evidence>
<comment type="similarity">
    <text evidence="1">Belongs to the snRNP Sm proteins family. SmF/LSm6 subfamily.</text>
</comment>
<reference evidence="8" key="1">
    <citation type="journal article" date="2016" name="Genome Announc.">
        <title>Genome sequences of three species of Hanseniaspora isolated from spontaneous wine fermentations.</title>
        <authorList>
            <person name="Sternes P.R."/>
            <person name="Lee D."/>
            <person name="Kutyna D.R."/>
            <person name="Borneman A.R."/>
        </authorList>
    </citation>
    <scope>NUCLEOTIDE SEQUENCE [LARGE SCALE GENOMIC DNA]</scope>
    <source>
        <strain evidence="8">AWRI3578</strain>
    </source>
</reference>
<accession>A0A1E5RZQ7</accession>
<dbReference type="AlphaFoldDB" id="A0A1E5RZQ7"/>
<dbReference type="Gene3D" id="2.30.30.100">
    <property type="match status" value="1"/>
</dbReference>
<dbReference type="PANTHER" id="PTHR11021">
    <property type="entry name" value="SMALL NUCLEAR RIBONUCLEOPROTEIN F SNRNP-F"/>
    <property type="match status" value="1"/>
</dbReference>
<evidence type="ECO:0000313" key="7">
    <source>
        <dbReference type="EMBL" id="OEJ92203.1"/>
    </source>
</evidence>
<keyword evidence="4 7" id="KW-0687">Ribonucleoprotein</keyword>
<sequence length="139" mass="15963">MAIKKNQKQETKSTTVKLPNIAKKNNEIKTKGKGNKKNKASTLKHKLLTENETLKDKDSKTPQNFLLPTNYLVSLYGKNIEVHLKFNDSVYKGKLLSIDDYFNLRLQDTVEYVKDKETGKIGDCFIRCNTVLMISHKDN</sequence>
<dbReference type="InterPro" id="IPR001163">
    <property type="entry name" value="Sm_dom_euk/arc"/>
</dbReference>
<dbReference type="SMART" id="SM00651">
    <property type="entry name" value="Sm"/>
    <property type="match status" value="1"/>
</dbReference>
<dbReference type="GO" id="GO:0071013">
    <property type="term" value="C:catalytic step 2 spliceosome"/>
    <property type="evidence" value="ECO:0007669"/>
    <property type="project" value="TreeGrafter"/>
</dbReference>
<proteinExistence type="inferred from homology"/>
<keyword evidence="3" id="KW-0508">mRNA splicing</keyword>
<dbReference type="Proteomes" id="UP000095605">
    <property type="component" value="Unassembled WGS sequence"/>
</dbReference>
<name>A0A1E5RZQ7_9ASCO</name>
<dbReference type="GO" id="GO:0034715">
    <property type="term" value="C:pICln-Sm protein complex"/>
    <property type="evidence" value="ECO:0007669"/>
    <property type="project" value="TreeGrafter"/>
</dbReference>
<keyword evidence="2" id="KW-0507">mRNA processing</keyword>
<dbReference type="OrthoDB" id="409625at2759"/>
<dbReference type="GO" id="GO:0000398">
    <property type="term" value="P:mRNA splicing, via spliceosome"/>
    <property type="evidence" value="ECO:0007669"/>
    <property type="project" value="InterPro"/>
</dbReference>
<evidence type="ECO:0000256" key="4">
    <source>
        <dbReference type="ARBA" id="ARBA00023274"/>
    </source>
</evidence>
<evidence type="ECO:0000313" key="8">
    <source>
        <dbReference type="Proteomes" id="UP000095605"/>
    </source>
</evidence>
<feature type="compositionally biased region" description="Basic residues" evidence="5">
    <location>
        <begin position="31"/>
        <end position="40"/>
    </location>
</feature>
<keyword evidence="2" id="KW-0747">Spliceosome</keyword>
<dbReference type="PROSITE" id="PS52002">
    <property type="entry name" value="SM"/>
    <property type="match status" value="1"/>
</dbReference>
<dbReference type="EMBL" id="LPNL01000001">
    <property type="protein sequence ID" value="OEJ92203.1"/>
    <property type="molecule type" value="Genomic_DNA"/>
</dbReference>
<dbReference type="Pfam" id="PF01423">
    <property type="entry name" value="LSM"/>
    <property type="match status" value="1"/>
</dbReference>
<evidence type="ECO:0000256" key="1">
    <source>
        <dbReference type="ARBA" id="ARBA00007927"/>
    </source>
</evidence>
<dbReference type="InterPro" id="IPR016487">
    <property type="entry name" value="Lsm6/sSmF"/>
</dbReference>
<dbReference type="GO" id="GO:0003723">
    <property type="term" value="F:RNA binding"/>
    <property type="evidence" value="ECO:0007669"/>
    <property type="project" value="InterPro"/>
</dbReference>
<dbReference type="PANTHER" id="PTHR11021:SF0">
    <property type="entry name" value="SMALL NUCLEAR RIBONUCLEOPROTEIN F"/>
    <property type="match status" value="1"/>
</dbReference>
<evidence type="ECO:0000256" key="3">
    <source>
        <dbReference type="ARBA" id="ARBA00023187"/>
    </source>
</evidence>
<gene>
    <name evidence="7" type="ORF">AWRI3578_g84</name>
</gene>
<dbReference type="SUPFAM" id="SSF50182">
    <property type="entry name" value="Sm-like ribonucleoproteins"/>
    <property type="match status" value="1"/>
</dbReference>